<dbReference type="Gene3D" id="3.30.530.20">
    <property type="match status" value="1"/>
</dbReference>
<feature type="domain" description="Activator of Hsp90 ATPase homologue 1/2-like C-terminal" evidence="2">
    <location>
        <begin position="19"/>
        <end position="156"/>
    </location>
</feature>
<keyword evidence="4" id="KW-1185">Reference proteome</keyword>
<evidence type="ECO:0000313" key="4">
    <source>
        <dbReference type="Proteomes" id="UP000585272"/>
    </source>
</evidence>
<gene>
    <name evidence="3" type="ORF">BDZ31_002333</name>
</gene>
<name>A0A840ICS9_9ACTN</name>
<accession>A0A840ICS9</accession>
<dbReference type="SUPFAM" id="SSF55961">
    <property type="entry name" value="Bet v1-like"/>
    <property type="match status" value="1"/>
</dbReference>
<comment type="similarity">
    <text evidence="1">Belongs to the AHA1 family.</text>
</comment>
<sequence>MADQQSADLVVRQSIVVAAPQERAFAVFTQRIETWWPIAERYIGSEQPVTAVIEGHVGGRWFERAADGSECPWGRVLAWEPPARVVLSWEVSADWQPDPETASTIEVSFEPAGDGRTRVALEHRGLEVYGERAQEMRDMFGGADAWADLLARFSATVADAAQTAS</sequence>
<evidence type="ECO:0000259" key="2">
    <source>
        <dbReference type="Pfam" id="PF08327"/>
    </source>
</evidence>
<organism evidence="3 4">
    <name type="scientific">Conexibacter arvalis</name>
    <dbReference type="NCBI Taxonomy" id="912552"/>
    <lineage>
        <taxon>Bacteria</taxon>
        <taxon>Bacillati</taxon>
        <taxon>Actinomycetota</taxon>
        <taxon>Thermoleophilia</taxon>
        <taxon>Solirubrobacterales</taxon>
        <taxon>Conexibacteraceae</taxon>
        <taxon>Conexibacter</taxon>
    </lineage>
</organism>
<proteinExistence type="inferred from homology"/>
<evidence type="ECO:0000313" key="3">
    <source>
        <dbReference type="EMBL" id="MBB4662747.1"/>
    </source>
</evidence>
<dbReference type="AlphaFoldDB" id="A0A840ICS9"/>
<dbReference type="InterPro" id="IPR023393">
    <property type="entry name" value="START-like_dom_sf"/>
</dbReference>
<protein>
    <submittedName>
        <fullName evidence="3">Uncharacterized protein YndB with AHSA1/START domain</fullName>
    </submittedName>
</protein>
<comment type="caution">
    <text evidence="3">The sequence shown here is derived from an EMBL/GenBank/DDBJ whole genome shotgun (WGS) entry which is preliminary data.</text>
</comment>
<dbReference type="Proteomes" id="UP000585272">
    <property type="component" value="Unassembled WGS sequence"/>
</dbReference>
<evidence type="ECO:0000256" key="1">
    <source>
        <dbReference type="ARBA" id="ARBA00006817"/>
    </source>
</evidence>
<dbReference type="Pfam" id="PF08327">
    <property type="entry name" value="AHSA1"/>
    <property type="match status" value="1"/>
</dbReference>
<reference evidence="3 4" key="1">
    <citation type="submission" date="2020-08" db="EMBL/GenBank/DDBJ databases">
        <title>Genomic Encyclopedia of Archaeal and Bacterial Type Strains, Phase II (KMG-II): from individual species to whole genera.</title>
        <authorList>
            <person name="Goeker M."/>
        </authorList>
    </citation>
    <scope>NUCLEOTIDE SEQUENCE [LARGE SCALE GENOMIC DNA]</scope>
    <source>
        <strain evidence="3 4">DSM 23288</strain>
    </source>
</reference>
<dbReference type="CDD" id="cd08891">
    <property type="entry name" value="SRPBCC_CalC"/>
    <property type="match status" value="1"/>
</dbReference>
<dbReference type="EMBL" id="JACHNU010000002">
    <property type="protein sequence ID" value="MBB4662747.1"/>
    <property type="molecule type" value="Genomic_DNA"/>
</dbReference>
<dbReference type="RefSeq" id="WP_183342161.1">
    <property type="nucleotide sequence ID" value="NZ_JACHNU010000002.1"/>
</dbReference>
<dbReference type="InterPro" id="IPR013538">
    <property type="entry name" value="ASHA1/2-like_C"/>
</dbReference>